<evidence type="ECO:0000256" key="4">
    <source>
        <dbReference type="ARBA" id="ARBA00022989"/>
    </source>
</evidence>
<dbReference type="GO" id="GO:0022857">
    <property type="term" value="F:transmembrane transporter activity"/>
    <property type="evidence" value="ECO:0007669"/>
    <property type="project" value="TreeGrafter"/>
</dbReference>
<dbReference type="PANTHER" id="PTHR30572:SF18">
    <property type="entry name" value="ABC-TYPE MACROLIDE FAMILY EXPORT SYSTEM PERMEASE COMPONENT 2"/>
    <property type="match status" value="1"/>
</dbReference>
<organism evidence="9 10">
    <name type="scientific">Xanthocytophaga agilis</name>
    <dbReference type="NCBI Taxonomy" id="3048010"/>
    <lineage>
        <taxon>Bacteria</taxon>
        <taxon>Pseudomonadati</taxon>
        <taxon>Bacteroidota</taxon>
        <taxon>Cytophagia</taxon>
        <taxon>Cytophagales</taxon>
        <taxon>Rhodocytophagaceae</taxon>
        <taxon>Xanthocytophaga</taxon>
    </lineage>
</organism>
<evidence type="ECO:0000259" key="7">
    <source>
        <dbReference type="Pfam" id="PF02687"/>
    </source>
</evidence>
<feature type="transmembrane region" description="Helical" evidence="6">
    <location>
        <begin position="746"/>
        <end position="770"/>
    </location>
</feature>
<feature type="domain" description="ABC3 transporter permease C-terminal" evidence="7">
    <location>
        <begin position="749"/>
        <end position="862"/>
    </location>
</feature>
<reference evidence="9" key="1">
    <citation type="submission" date="2023-05" db="EMBL/GenBank/DDBJ databases">
        <authorList>
            <person name="Zhang X."/>
        </authorList>
    </citation>
    <scope>NUCLEOTIDE SEQUENCE</scope>
    <source>
        <strain evidence="9">BD1B2-1</strain>
    </source>
</reference>
<feature type="transmembrane region" description="Helical" evidence="6">
    <location>
        <begin position="498"/>
        <end position="522"/>
    </location>
</feature>
<evidence type="ECO:0000256" key="2">
    <source>
        <dbReference type="ARBA" id="ARBA00022475"/>
    </source>
</evidence>
<evidence type="ECO:0000256" key="5">
    <source>
        <dbReference type="ARBA" id="ARBA00023136"/>
    </source>
</evidence>
<dbReference type="InterPro" id="IPR050250">
    <property type="entry name" value="Macrolide_Exporter_MacB"/>
</dbReference>
<dbReference type="Proteomes" id="UP001232063">
    <property type="component" value="Unassembled WGS sequence"/>
</dbReference>
<dbReference type="PANTHER" id="PTHR30572">
    <property type="entry name" value="MEMBRANE COMPONENT OF TRANSPORTER-RELATED"/>
    <property type="match status" value="1"/>
</dbReference>
<evidence type="ECO:0000259" key="8">
    <source>
        <dbReference type="Pfam" id="PF12704"/>
    </source>
</evidence>
<feature type="domain" description="MacB-like periplasmic core" evidence="8">
    <location>
        <begin position="540"/>
        <end position="713"/>
    </location>
</feature>
<feature type="domain" description="MacB-like periplasmic core" evidence="8">
    <location>
        <begin position="99"/>
        <end position="319"/>
    </location>
</feature>
<dbReference type="InterPro" id="IPR047699">
    <property type="entry name" value="Permease_put_prefix"/>
</dbReference>
<feature type="transmembrane region" description="Helical" evidence="6">
    <location>
        <begin position="830"/>
        <end position="852"/>
    </location>
</feature>
<keyword evidence="2" id="KW-1003">Cell membrane</keyword>
<dbReference type="Pfam" id="PF12704">
    <property type="entry name" value="MacB_PCD"/>
    <property type="match status" value="2"/>
</dbReference>
<protein>
    <submittedName>
        <fullName evidence="9">ABC transporter permease</fullName>
    </submittedName>
</protein>
<evidence type="ECO:0000313" key="9">
    <source>
        <dbReference type="EMBL" id="MDJ1503093.1"/>
    </source>
</evidence>
<evidence type="ECO:0000256" key="3">
    <source>
        <dbReference type="ARBA" id="ARBA00022692"/>
    </source>
</evidence>
<feature type="transmembrane region" description="Helical" evidence="6">
    <location>
        <begin position="453"/>
        <end position="477"/>
    </location>
</feature>
<keyword evidence="4 6" id="KW-1133">Transmembrane helix</keyword>
<feature type="transmembrane region" description="Helical" evidence="6">
    <location>
        <begin position="360"/>
        <end position="382"/>
    </location>
</feature>
<feature type="transmembrane region" description="Helical" evidence="6">
    <location>
        <begin position="798"/>
        <end position="818"/>
    </location>
</feature>
<feature type="transmembrane region" description="Helical" evidence="6">
    <location>
        <begin position="100"/>
        <end position="121"/>
    </location>
</feature>
<dbReference type="AlphaFoldDB" id="A0AAE3R9C0"/>
<dbReference type="EMBL" id="JASJOU010000007">
    <property type="protein sequence ID" value="MDJ1503093.1"/>
    <property type="molecule type" value="Genomic_DNA"/>
</dbReference>
<evidence type="ECO:0000313" key="10">
    <source>
        <dbReference type="Proteomes" id="UP001232063"/>
    </source>
</evidence>
<gene>
    <name evidence="9" type="ORF">QNI22_20660</name>
</gene>
<keyword evidence="3 6" id="KW-0812">Transmembrane</keyword>
<comment type="caution">
    <text evidence="9">The sequence shown here is derived from an EMBL/GenBank/DDBJ whole genome shotgun (WGS) entry which is preliminary data.</text>
</comment>
<evidence type="ECO:0000256" key="6">
    <source>
        <dbReference type="SAM" id="Phobius"/>
    </source>
</evidence>
<dbReference type="GO" id="GO:0005886">
    <property type="term" value="C:plasma membrane"/>
    <property type="evidence" value="ECO:0007669"/>
    <property type="project" value="UniProtKB-SubCell"/>
</dbReference>
<keyword evidence="10" id="KW-1185">Reference proteome</keyword>
<accession>A0AAE3R9C0</accession>
<feature type="domain" description="ABC3 transporter permease C-terminal" evidence="7">
    <location>
        <begin position="366"/>
        <end position="482"/>
    </location>
</feature>
<proteinExistence type="predicted"/>
<dbReference type="RefSeq" id="WP_314513571.1">
    <property type="nucleotide sequence ID" value="NZ_JASJOU010000007.1"/>
</dbReference>
<keyword evidence="5 6" id="KW-0472">Membrane</keyword>
<evidence type="ECO:0000256" key="1">
    <source>
        <dbReference type="ARBA" id="ARBA00004651"/>
    </source>
</evidence>
<name>A0AAE3R9C0_9BACT</name>
<dbReference type="InterPro" id="IPR025857">
    <property type="entry name" value="MacB_PCD"/>
</dbReference>
<comment type="subcellular location">
    <subcellularLocation>
        <location evidence="1">Cell membrane</location>
        <topology evidence="1">Multi-pass membrane protein</topology>
    </subcellularLocation>
</comment>
<dbReference type="InterPro" id="IPR003838">
    <property type="entry name" value="ABC3_permease_C"/>
</dbReference>
<dbReference type="NCBIfam" id="NF038404">
    <property type="entry name" value="perm_prefix_2"/>
    <property type="match status" value="1"/>
</dbReference>
<dbReference type="Pfam" id="PF02687">
    <property type="entry name" value="FtsX"/>
    <property type="match status" value="2"/>
</dbReference>
<sequence length="869" mass="98143">MKPKSVVQPPRWATRLLHVFCPTHLLEEVEGDLEELFEQRIQYMGQTQARLRYVTDVLSLMRPSVIKQSKERSTILYTNMLRNYLTIAFRNLTKQKGYSFINITGLATGMAVAILIGLWIYDELSFNKQFKNHERIAQVWQFVSFSAEKSAYDVMPIPLGNELREKYSDFEAVSLAVRRGAILASGENQIARQGRYTEPDFIQMMSVPVVKGTSFTAKDVHVILLSESTAQAMFGTEDPINQVVKISNKETVKVIGVYKDFPYNSDFYEASFLAPWNLFLSTDEGAKQAKDQWDENSYLIYAQLKPGADFDQVSAKIKDIRMRKEDPPAYKPEFYLYPMDKWHLYSDFEDGVIVGGLIEFVWLFGIIGAFVLLLACINFMNLSTARSEKRAREVGIRKAIGSVRGQLIVQFFCESLLLSLLAFVLALAIVLFALPLFNQIADKQMAILWLNPWFWLVGIGFSVFTGLIAGSYPALYLSSFNPVKVLKGTFRAGRWSAIPRQVLVSFQFTVSILLIIGTIIVFRQIEHAKDRPVGYTRNGLIEVSMNTPDLKGHYDALRTDLKNTGVVAEMAEANAPITVQYGGTTDISWNGKTPDMHPLVMVNQVTHEYGKTIDWQIKEGRDFSREYSTDSSAVILNEEAAKLMNFKHPIGERVKSSGKEFIVIGVIKNLIKQSPFESPDPSVFILNYRAASIVTIKLAPGSNAADALPKIEDVFRKYNPSAPFEYKFVDEEYARKFSHEERIGKLAGIFASLAVLISVLGLFGLASFVAEQRTKEIGIRKILGATMGSLWQLLTKEFVVLVLISFVIATPISWYFLSKWLQYYEYRTSISWWIFVVTGAGALLLTILTVSFQSIKAALINPVRALRSE</sequence>
<feature type="transmembrane region" description="Helical" evidence="6">
    <location>
        <begin position="407"/>
        <end position="433"/>
    </location>
</feature>